<dbReference type="RefSeq" id="WP_346751153.1">
    <property type="nucleotide sequence ID" value="NZ_JAUJEA010000002.1"/>
</dbReference>
<comment type="caution">
    <text evidence="1">The sequence shown here is derived from an EMBL/GenBank/DDBJ whole genome shotgun (WGS) entry which is preliminary data.</text>
</comment>
<dbReference type="InterPro" id="IPR038693">
    <property type="entry name" value="PaaB_sf"/>
</dbReference>
<keyword evidence="2" id="KW-1185">Reference proteome</keyword>
<evidence type="ECO:0000313" key="2">
    <source>
        <dbReference type="Proteomes" id="UP001172082"/>
    </source>
</evidence>
<dbReference type="EMBL" id="JAUJEA010000002">
    <property type="protein sequence ID" value="MDN5201125.1"/>
    <property type="molecule type" value="Genomic_DNA"/>
</dbReference>
<dbReference type="Proteomes" id="UP001172082">
    <property type="component" value="Unassembled WGS sequence"/>
</dbReference>
<dbReference type="InterPro" id="IPR009359">
    <property type="entry name" value="PaaB"/>
</dbReference>
<evidence type="ECO:0000313" key="1">
    <source>
        <dbReference type="EMBL" id="MDN5201125.1"/>
    </source>
</evidence>
<gene>
    <name evidence="1" type="ORF">QQ008_07125</name>
</gene>
<organism evidence="1 2">
    <name type="scientific">Splendidivirga corallicola</name>
    <dbReference type="NCBI Taxonomy" id="3051826"/>
    <lineage>
        <taxon>Bacteria</taxon>
        <taxon>Pseudomonadati</taxon>
        <taxon>Bacteroidota</taxon>
        <taxon>Cytophagia</taxon>
        <taxon>Cytophagales</taxon>
        <taxon>Splendidivirgaceae</taxon>
        <taxon>Splendidivirga</taxon>
    </lineage>
</organism>
<sequence>MESLDPRIARLEISDDAILQPKEALDQLVTYEVFVQKKDKAAFEHVGIVHASDVEMAFIFAKETFSRRFTCFGMCVVETGKIRITGYTDNDNNIYDQVAKVEHGDGPEEIYEIFHLKKRGKQHVHIGSVEAESYDNALYKAKVLYDDEKPKFNVWVIKNSDILFSDEDDKAIWDTLSDKKYRDATAYRAMDKIKKFKEEQLNQ</sequence>
<accession>A0ABT8KK87</accession>
<reference evidence="1" key="1">
    <citation type="submission" date="2023-06" db="EMBL/GenBank/DDBJ databases">
        <title>Genomic of Parafulvivirga corallium.</title>
        <authorList>
            <person name="Wang G."/>
        </authorList>
    </citation>
    <scope>NUCLEOTIDE SEQUENCE</scope>
    <source>
        <strain evidence="1">BMA10</strain>
    </source>
</reference>
<dbReference type="Gene3D" id="3.10.20.520">
    <property type="entry name" value="Phenylacetic acid degradation B"/>
    <property type="match status" value="2"/>
</dbReference>
<dbReference type="Pfam" id="PF06243">
    <property type="entry name" value="PaaB"/>
    <property type="match status" value="2"/>
</dbReference>
<protein>
    <submittedName>
        <fullName evidence="1">Phenylacetic acid degradation b</fullName>
    </submittedName>
</protein>
<proteinExistence type="predicted"/>
<name>A0ABT8KK87_9BACT</name>